<evidence type="ECO:0000313" key="3">
    <source>
        <dbReference type="Proteomes" id="UP000470951"/>
    </source>
</evidence>
<reference evidence="2 3" key="1">
    <citation type="submission" date="2020-01" db="EMBL/GenBank/DDBJ databases">
        <title>Insect and environment-associated Actinomycetes.</title>
        <authorList>
            <person name="Currrie C."/>
            <person name="Chevrette M."/>
            <person name="Carlson C."/>
            <person name="Stubbendieck R."/>
            <person name="Wendt-Pienkowski E."/>
        </authorList>
    </citation>
    <scope>NUCLEOTIDE SEQUENCE [LARGE SCALE GENOMIC DNA]</scope>
    <source>
        <strain evidence="2 3">SID7903</strain>
    </source>
</reference>
<gene>
    <name evidence="2" type="ORF">G3I58_18185</name>
</gene>
<comment type="caution">
    <text evidence="2">The sequence shown here is derived from an EMBL/GenBank/DDBJ whole genome shotgun (WGS) entry which is preliminary data.</text>
</comment>
<evidence type="ECO:0000313" key="2">
    <source>
        <dbReference type="EMBL" id="NEB99893.1"/>
    </source>
</evidence>
<accession>A0A7K3RCE8</accession>
<proteinExistence type="predicted"/>
<keyword evidence="1" id="KW-0812">Transmembrane</keyword>
<name>A0A7K3RCE8_STRAQ</name>
<sequence length="69" mass="7060">MLAIAVGVIIFSVGVCLAGNFWGLASRALDHASSLVNSGGATVNTFRLVGVVTMVVGLFWVATALPEVL</sequence>
<feature type="transmembrane region" description="Helical" evidence="1">
    <location>
        <begin position="42"/>
        <end position="65"/>
    </location>
</feature>
<dbReference type="Proteomes" id="UP000470951">
    <property type="component" value="Unassembled WGS sequence"/>
</dbReference>
<evidence type="ECO:0000256" key="1">
    <source>
        <dbReference type="SAM" id="Phobius"/>
    </source>
</evidence>
<keyword evidence="1" id="KW-0472">Membrane</keyword>
<organism evidence="2 3">
    <name type="scientific">Streptomyces anulatus</name>
    <name type="common">Streptomyces chrysomallus</name>
    <dbReference type="NCBI Taxonomy" id="1892"/>
    <lineage>
        <taxon>Bacteria</taxon>
        <taxon>Bacillati</taxon>
        <taxon>Actinomycetota</taxon>
        <taxon>Actinomycetes</taxon>
        <taxon>Kitasatosporales</taxon>
        <taxon>Streptomycetaceae</taxon>
        <taxon>Streptomyces</taxon>
    </lineage>
</organism>
<dbReference type="EMBL" id="JAAGMS010000200">
    <property type="protein sequence ID" value="NEB99893.1"/>
    <property type="molecule type" value="Genomic_DNA"/>
</dbReference>
<dbReference type="AlphaFoldDB" id="A0A7K3RCE8"/>
<dbReference type="RefSeq" id="WP_087765484.1">
    <property type="nucleotide sequence ID" value="NZ_JAAGMS010000200.1"/>
</dbReference>
<protein>
    <submittedName>
        <fullName evidence="2">Uncharacterized protein</fullName>
    </submittedName>
</protein>
<keyword evidence="1" id="KW-1133">Transmembrane helix</keyword>